<dbReference type="AlphaFoldDB" id="A0A9Q3DBA9"/>
<dbReference type="EMBL" id="AVOT02015716">
    <property type="protein sequence ID" value="MBW0500239.1"/>
    <property type="molecule type" value="Genomic_DNA"/>
</dbReference>
<keyword evidence="3" id="KW-1185">Reference proteome</keyword>
<gene>
    <name evidence="2" type="ORF">O181_039954</name>
</gene>
<feature type="region of interest" description="Disordered" evidence="1">
    <location>
        <begin position="74"/>
        <end position="109"/>
    </location>
</feature>
<name>A0A9Q3DBA9_9BASI</name>
<feature type="region of interest" description="Disordered" evidence="1">
    <location>
        <begin position="121"/>
        <end position="179"/>
    </location>
</feature>
<feature type="region of interest" description="Disordered" evidence="1">
    <location>
        <begin position="27"/>
        <end position="49"/>
    </location>
</feature>
<evidence type="ECO:0000313" key="3">
    <source>
        <dbReference type="Proteomes" id="UP000765509"/>
    </source>
</evidence>
<protein>
    <submittedName>
        <fullName evidence="2">Uncharacterized protein</fullName>
    </submittedName>
</protein>
<feature type="compositionally biased region" description="Polar residues" evidence="1">
    <location>
        <begin position="94"/>
        <end position="109"/>
    </location>
</feature>
<accession>A0A9Q3DBA9</accession>
<evidence type="ECO:0000256" key="1">
    <source>
        <dbReference type="SAM" id="MobiDB-lite"/>
    </source>
</evidence>
<sequence length="617" mass="70849">MDCFIDEANSFSPKDAFWRSTQRFCNSPQQTSRPYQVLGEGETTKVTSSNPTEFAWLRSGSKENALSHPVEISSLKPSQQRALNPGPSPKKKGTGQSSLSFPNQNQPDTQLLNSDFALQKASHTDTLSKKRSRERAKTPGPNKKGKEKMLRLVSGKPWTVSPSARMKSPDRLNLDNSSKSEIDPDLAREAVVARLYELVANDKHESLRIDLNTFLKNVQHTYFHQRTTDRFVNMSLFEKRLSFIMNASLLQNQIYAHLYHKVEVEESDALIKFQYETFDFLTNFWKSTVTLKEREYDHTKGNIFNQYLETAKTFFESDNTNELSAALASWKGTEAFVNCHWKEQLTNFDKYSIQKKVLSLANKKGLPIDNYSRYTLQSQAYLDPTKTIEKDGLTVTKGDPSNISASLRRLTVQVYSIDLGEAALNECNIDLEEFLGMLSDMRQGWLATLKTTPNERILNRIAYVMKASLIKIQIYVSLIMGEHLRPDDMNNVGRKAFDLLKNFCKLALFGEEDPISKYIKIKTSTQDYRALLQVRKKLITDGRTAEKAESATWDTTKFFIRWFWDENLENYRRIQINDEIIIRGTQFGLPDPTTLANKKREPSSQVNIYLFPFLLTL</sequence>
<proteinExistence type="predicted"/>
<organism evidence="2 3">
    <name type="scientific">Austropuccinia psidii MF-1</name>
    <dbReference type="NCBI Taxonomy" id="1389203"/>
    <lineage>
        <taxon>Eukaryota</taxon>
        <taxon>Fungi</taxon>
        <taxon>Dikarya</taxon>
        <taxon>Basidiomycota</taxon>
        <taxon>Pucciniomycotina</taxon>
        <taxon>Pucciniomycetes</taxon>
        <taxon>Pucciniales</taxon>
        <taxon>Sphaerophragmiaceae</taxon>
        <taxon>Austropuccinia</taxon>
    </lineage>
</organism>
<reference evidence="2" key="1">
    <citation type="submission" date="2021-03" db="EMBL/GenBank/DDBJ databases">
        <title>Draft genome sequence of rust myrtle Austropuccinia psidii MF-1, a brazilian biotype.</title>
        <authorList>
            <person name="Quecine M.C."/>
            <person name="Pachon D.M.R."/>
            <person name="Bonatelli M.L."/>
            <person name="Correr F.H."/>
            <person name="Franceschini L.M."/>
            <person name="Leite T.F."/>
            <person name="Margarido G.R.A."/>
            <person name="Almeida C.A."/>
            <person name="Ferrarezi J.A."/>
            <person name="Labate C.A."/>
        </authorList>
    </citation>
    <scope>NUCLEOTIDE SEQUENCE</scope>
    <source>
        <strain evidence="2">MF-1</strain>
    </source>
</reference>
<dbReference type="Proteomes" id="UP000765509">
    <property type="component" value="Unassembled WGS sequence"/>
</dbReference>
<feature type="compositionally biased region" description="Basic and acidic residues" evidence="1">
    <location>
        <begin position="167"/>
        <end position="179"/>
    </location>
</feature>
<evidence type="ECO:0000313" key="2">
    <source>
        <dbReference type="EMBL" id="MBW0500239.1"/>
    </source>
</evidence>
<comment type="caution">
    <text evidence="2">The sequence shown here is derived from an EMBL/GenBank/DDBJ whole genome shotgun (WGS) entry which is preliminary data.</text>
</comment>